<dbReference type="Pfam" id="PF03602">
    <property type="entry name" value="Cons_hypoth95"/>
    <property type="match status" value="1"/>
</dbReference>
<dbReference type="Proteomes" id="UP000199604">
    <property type="component" value="Unassembled WGS sequence"/>
</dbReference>
<evidence type="ECO:0000259" key="2">
    <source>
        <dbReference type="Pfam" id="PF22013"/>
    </source>
</evidence>
<dbReference type="Pfam" id="PF22013">
    <property type="entry name" value="PG_1098_Fer"/>
    <property type="match status" value="1"/>
</dbReference>
<dbReference type="OrthoDB" id="1000417at2"/>
<evidence type="ECO:0000313" key="4">
    <source>
        <dbReference type="Proteomes" id="UP000199604"/>
    </source>
</evidence>
<dbReference type="RefSeq" id="WP_091477499.1">
    <property type="nucleotide sequence ID" value="NZ_FOJT01000006.1"/>
</dbReference>
<dbReference type="STRING" id="498292.SAMN05660845_2394"/>
<dbReference type="InterPro" id="IPR029063">
    <property type="entry name" value="SAM-dependent_MTases_sf"/>
</dbReference>
<accession>A0A1I0ZTK7</accession>
<name>A0A1I0ZTK7_9FLAO</name>
<dbReference type="Gene3D" id="3.40.50.150">
    <property type="entry name" value="Vaccinia Virus protein VP39"/>
    <property type="match status" value="1"/>
</dbReference>
<keyword evidence="4" id="KW-1185">Reference proteome</keyword>
<feature type="domain" description="PG-1098 ferredoxin-like" evidence="2">
    <location>
        <begin position="278"/>
        <end position="320"/>
    </location>
</feature>
<dbReference type="InterPro" id="IPR041497">
    <property type="entry name" value="Thump-like"/>
</dbReference>
<reference evidence="4" key="1">
    <citation type="submission" date="2016-10" db="EMBL/GenBank/DDBJ databases">
        <authorList>
            <person name="Varghese N."/>
            <person name="Submissions S."/>
        </authorList>
    </citation>
    <scope>NUCLEOTIDE SEQUENCE [LARGE SCALE GENOMIC DNA]</scope>
    <source>
        <strain evidence="4">DSM 21789</strain>
    </source>
</reference>
<dbReference type="PANTHER" id="PTHR14741:SF32">
    <property type="entry name" value="TRIMETHYLGUANOSINE SYNTHASE"/>
    <property type="match status" value="1"/>
</dbReference>
<feature type="domain" description="THUMP-like" evidence="1">
    <location>
        <begin position="321"/>
        <end position="391"/>
    </location>
</feature>
<evidence type="ECO:0000313" key="3">
    <source>
        <dbReference type="EMBL" id="SFB28456.1"/>
    </source>
</evidence>
<proteinExistence type="predicted"/>
<gene>
    <name evidence="3" type="ORF">SAMN05660845_2394</name>
</gene>
<protein>
    <submittedName>
        <fullName evidence="3">Uncharacterized protein</fullName>
    </submittedName>
</protein>
<dbReference type="Gene3D" id="1.10.10.1110">
    <property type="entry name" value="Methyltransferase PG1098, N-terminal domain"/>
    <property type="match status" value="1"/>
</dbReference>
<sequence>MITALLSVAVQEFISQNIDANISKLALQKNPFPEIPWVEILTQISAKSKAKEKLPTWYAHEKIIYPSKISVEQTSSEKTALYKSNLISGKNLIDLTGGFGVDDYYFSKKINQVFHCELNKELSEIVKHNFEILNAKNITCLQGDSFETLKKLNQKFDWIYIDPSRRSNTKGKVFMLKDCLPNVPELLEDYFQFSDKILIKTAPILDITSGLNELQNVKTIHIVAINNEVKELLWEIEKNHEDSITIKTINFNKEKEEKFDFILNQEIENKNYTLPKKYIYEPNSAILKSGAFELVSNHFKLEKLHQHSHLYTSDEIIDFPGRVFKIENYFEYNKNEMKEFLVNTKANITTRNFPETVENIRKKWRISDGGNTYTFFTTDMNNCKTVLICAKI</sequence>
<dbReference type="CDD" id="cd02440">
    <property type="entry name" value="AdoMet_MTases"/>
    <property type="match status" value="1"/>
</dbReference>
<evidence type="ECO:0000259" key="1">
    <source>
        <dbReference type="Pfam" id="PF18096"/>
    </source>
</evidence>
<dbReference type="AlphaFoldDB" id="A0A1I0ZTK7"/>
<dbReference type="PANTHER" id="PTHR14741">
    <property type="entry name" value="S-ADENOSYLMETHIONINE-DEPENDENT METHYLTRANSFERASE RELATED"/>
    <property type="match status" value="1"/>
</dbReference>
<dbReference type="Pfam" id="PF18096">
    <property type="entry name" value="Thump_like"/>
    <property type="match status" value="1"/>
</dbReference>
<organism evidence="3 4">
    <name type="scientific">Flavobacterium swingsii</name>
    <dbReference type="NCBI Taxonomy" id="498292"/>
    <lineage>
        <taxon>Bacteria</taxon>
        <taxon>Pseudomonadati</taxon>
        <taxon>Bacteroidota</taxon>
        <taxon>Flavobacteriia</taxon>
        <taxon>Flavobacteriales</taxon>
        <taxon>Flavobacteriaceae</taxon>
        <taxon>Flavobacterium</taxon>
    </lineage>
</organism>
<dbReference type="EMBL" id="FOJT01000006">
    <property type="protein sequence ID" value="SFB28456.1"/>
    <property type="molecule type" value="Genomic_DNA"/>
</dbReference>
<dbReference type="SUPFAM" id="SSF53335">
    <property type="entry name" value="S-adenosyl-L-methionine-dependent methyltransferases"/>
    <property type="match status" value="1"/>
</dbReference>
<dbReference type="InterPro" id="IPR054168">
    <property type="entry name" value="PG_1098_Fer"/>
</dbReference>